<evidence type="ECO:0000313" key="4">
    <source>
        <dbReference type="Proteomes" id="UP001210231"/>
    </source>
</evidence>
<proteinExistence type="predicted"/>
<dbReference type="Gene3D" id="2.60.40.1250">
    <property type="entry name" value="Thiol:disulfide interchange protein DsbD, N-terminal domain"/>
    <property type="match status" value="1"/>
</dbReference>
<dbReference type="Pfam" id="PF11412">
    <property type="entry name" value="DsbD_N"/>
    <property type="match status" value="1"/>
</dbReference>
<sequence>MKKLLTFLAFALFALVSNAQIKQPVKWEFKSKKINDKTYEVYLNATIDKGWHIYTMDHSADIGIATSIAFNKNPLATIGEKPKIVGKTVLTNDPSTGEKVKFHEGTFSAVYTITLKSAVKTNLTGTVEFMACDDKQCLPPKELKFSVAL</sequence>
<reference evidence="3 4" key="1">
    <citation type="submission" date="2022-12" db="EMBL/GenBank/DDBJ databases">
        <title>Chitinophagaceae gen. sp. nov., a new member of the family Chitinophagaceae, isolated from soil in a chemical factory.</title>
        <authorList>
            <person name="Ke Z."/>
        </authorList>
    </citation>
    <scope>NUCLEOTIDE SEQUENCE [LARGE SCALE GENOMIC DNA]</scope>
    <source>
        <strain evidence="3 4">LY-5</strain>
    </source>
</reference>
<keyword evidence="4" id="KW-1185">Reference proteome</keyword>
<gene>
    <name evidence="3" type="ORF">O3P16_04115</name>
</gene>
<dbReference type="InterPro" id="IPR036929">
    <property type="entry name" value="DsbDN_sf"/>
</dbReference>
<organism evidence="3 4">
    <name type="scientific">Polluticaenibacter yanchengensis</name>
    <dbReference type="NCBI Taxonomy" id="3014562"/>
    <lineage>
        <taxon>Bacteria</taxon>
        <taxon>Pseudomonadati</taxon>
        <taxon>Bacteroidota</taxon>
        <taxon>Chitinophagia</taxon>
        <taxon>Chitinophagales</taxon>
        <taxon>Chitinophagaceae</taxon>
        <taxon>Polluticaenibacter</taxon>
    </lineage>
</organism>
<keyword evidence="1" id="KW-0732">Signal</keyword>
<feature type="chain" id="PRO_5046664390" evidence="1">
    <location>
        <begin position="20"/>
        <end position="149"/>
    </location>
</feature>
<protein>
    <submittedName>
        <fullName evidence="3">Protein-disulfide reductase DsbD family protein</fullName>
    </submittedName>
</protein>
<dbReference type="PANTHER" id="PTHR32234">
    <property type="entry name" value="THIOL:DISULFIDE INTERCHANGE PROTEIN DSBD"/>
    <property type="match status" value="1"/>
</dbReference>
<dbReference type="PANTHER" id="PTHR32234:SF0">
    <property type="entry name" value="THIOL:DISULFIDE INTERCHANGE PROTEIN DSBD"/>
    <property type="match status" value="1"/>
</dbReference>
<name>A0ABT4UIH0_9BACT</name>
<evidence type="ECO:0000259" key="2">
    <source>
        <dbReference type="Pfam" id="PF11412"/>
    </source>
</evidence>
<feature type="signal peptide" evidence="1">
    <location>
        <begin position="1"/>
        <end position="19"/>
    </location>
</feature>
<dbReference type="Proteomes" id="UP001210231">
    <property type="component" value="Unassembled WGS sequence"/>
</dbReference>
<feature type="domain" description="Thiol:disulfide interchange protein DsbD N-terminal" evidence="2">
    <location>
        <begin position="30"/>
        <end position="146"/>
    </location>
</feature>
<evidence type="ECO:0000313" key="3">
    <source>
        <dbReference type="EMBL" id="MDA3613978.1"/>
    </source>
</evidence>
<comment type="caution">
    <text evidence="3">The sequence shown here is derived from an EMBL/GenBank/DDBJ whole genome shotgun (WGS) entry which is preliminary data.</text>
</comment>
<dbReference type="InterPro" id="IPR028250">
    <property type="entry name" value="DsbDN"/>
</dbReference>
<dbReference type="RefSeq" id="WP_407030308.1">
    <property type="nucleotide sequence ID" value="NZ_JAQGEF010000003.1"/>
</dbReference>
<evidence type="ECO:0000256" key="1">
    <source>
        <dbReference type="SAM" id="SignalP"/>
    </source>
</evidence>
<dbReference type="EMBL" id="JAQGEF010000003">
    <property type="protein sequence ID" value="MDA3613978.1"/>
    <property type="molecule type" value="Genomic_DNA"/>
</dbReference>
<accession>A0ABT4UIH0</accession>